<organism evidence="3 4">
    <name type="scientific">Toxocara canis</name>
    <name type="common">Canine roundworm</name>
    <dbReference type="NCBI Taxonomy" id="6265"/>
    <lineage>
        <taxon>Eukaryota</taxon>
        <taxon>Metazoa</taxon>
        <taxon>Ecdysozoa</taxon>
        <taxon>Nematoda</taxon>
        <taxon>Chromadorea</taxon>
        <taxon>Rhabditida</taxon>
        <taxon>Spirurina</taxon>
        <taxon>Ascaridomorpha</taxon>
        <taxon>Ascaridoidea</taxon>
        <taxon>Toxocaridae</taxon>
        <taxon>Toxocara</taxon>
    </lineage>
</organism>
<dbReference type="InterPro" id="IPR020901">
    <property type="entry name" value="Prtase_inh_Kunz-CS"/>
</dbReference>
<keyword evidence="4" id="KW-1185">Reference proteome</keyword>
<evidence type="ECO:0000313" key="4">
    <source>
        <dbReference type="Proteomes" id="UP000031036"/>
    </source>
</evidence>
<evidence type="ECO:0000259" key="2">
    <source>
        <dbReference type="PROSITE" id="PS50279"/>
    </source>
</evidence>
<dbReference type="AlphaFoldDB" id="A0A0B2V480"/>
<dbReference type="EMBL" id="JPKZ01002554">
    <property type="protein sequence ID" value="KHN76284.1"/>
    <property type="molecule type" value="Genomic_DNA"/>
</dbReference>
<evidence type="ECO:0000256" key="1">
    <source>
        <dbReference type="SAM" id="SignalP"/>
    </source>
</evidence>
<dbReference type="PROSITE" id="PS50279">
    <property type="entry name" value="BPTI_KUNITZ_2"/>
    <property type="match status" value="1"/>
</dbReference>
<accession>A0A0B2V480</accession>
<dbReference type="InterPro" id="IPR052861">
    <property type="entry name" value="BPTI/Kunitz_domain"/>
</dbReference>
<dbReference type="GO" id="GO:0004867">
    <property type="term" value="F:serine-type endopeptidase inhibitor activity"/>
    <property type="evidence" value="ECO:0007669"/>
    <property type="project" value="InterPro"/>
</dbReference>
<proteinExistence type="predicted"/>
<sequence length="191" mass="21055">MNDYIATLITFILLLPITAQFSGPSDRCIGPQDKGLPCADGKKAHLQWYYDNETCVCLAFKYNGCGGNSNRFNDFESCTLTCLPLVDGFCSLHKPPAKNNKGEPLLCSDERKQIQKCPEDYICKPVVFVGACCPKASEELYERSVHPKCAIGSIVKTARSESNLLGKSCVDEFCPANSRCVQEELTAFCCQ</sequence>
<reference evidence="3 4" key="1">
    <citation type="submission" date="2014-11" db="EMBL/GenBank/DDBJ databases">
        <title>Genetic blueprint of the zoonotic pathogen Toxocara canis.</title>
        <authorList>
            <person name="Zhu X.-Q."/>
            <person name="Korhonen P.K."/>
            <person name="Cai H."/>
            <person name="Young N.D."/>
            <person name="Nejsum P."/>
            <person name="von Samson-Himmelstjerna G."/>
            <person name="Boag P.R."/>
            <person name="Tan P."/>
            <person name="Li Q."/>
            <person name="Min J."/>
            <person name="Yang Y."/>
            <person name="Wang X."/>
            <person name="Fang X."/>
            <person name="Hall R.S."/>
            <person name="Hofmann A."/>
            <person name="Sternberg P.W."/>
            <person name="Jex A.R."/>
            <person name="Gasser R.B."/>
        </authorList>
    </citation>
    <scope>NUCLEOTIDE SEQUENCE [LARGE SCALE GENOMIC DNA]</scope>
    <source>
        <strain evidence="3">PN_DK_2014</strain>
    </source>
</reference>
<gene>
    <name evidence="3" type="ORF">Tcan_14676</name>
</gene>
<dbReference type="OrthoDB" id="4473401at2759"/>
<dbReference type="InterPro" id="IPR036880">
    <property type="entry name" value="Kunitz_BPTI_sf"/>
</dbReference>
<comment type="caution">
    <text evidence="3">The sequence shown here is derived from an EMBL/GenBank/DDBJ whole genome shotgun (WGS) entry which is preliminary data.</text>
</comment>
<name>A0A0B2V480_TOXCA</name>
<dbReference type="InterPro" id="IPR002223">
    <property type="entry name" value="Kunitz_BPTI"/>
</dbReference>
<dbReference type="Proteomes" id="UP000031036">
    <property type="component" value="Unassembled WGS sequence"/>
</dbReference>
<evidence type="ECO:0000313" key="3">
    <source>
        <dbReference type="EMBL" id="KHN76284.1"/>
    </source>
</evidence>
<dbReference type="InterPro" id="IPR006150">
    <property type="entry name" value="Cys_repeat_1"/>
</dbReference>
<dbReference type="CDD" id="cd00109">
    <property type="entry name" value="Kunitz-type"/>
    <property type="match status" value="1"/>
</dbReference>
<feature type="domain" description="BPTI/Kunitz inhibitor" evidence="2">
    <location>
        <begin position="28"/>
        <end position="82"/>
    </location>
</feature>
<keyword evidence="1" id="KW-0732">Signal</keyword>
<dbReference type="Gene3D" id="4.10.410.10">
    <property type="entry name" value="Pancreatic trypsin inhibitor Kunitz domain"/>
    <property type="match status" value="1"/>
</dbReference>
<dbReference type="PANTHER" id="PTHR47248">
    <property type="entry name" value="PROTEIN CBG06772"/>
    <property type="match status" value="1"/>
</dbReference>
<protein>
    <submittedName>
        <fullName evidence="3">Major allergen Ani s 1</fullName>
    </submittedName>
</protein>
<dbReference type="SMART" id="SM00289">
    <property type="entry name" value="WR1"/>
    <property type="match status" value="2"/>
</dbReference>
<feature type="signal peptide" evidence="1">
    <location>
        <begin position="1"/>
        <end position="19"/>
    </location>
</feature>
<dbReference type="PANTHER" id="PTHR47248:SF7">
    <property type="entry name" value="BPTI_KUNITZ INHIBITOR DOMAIN-CONTAINING PROTEIN"/>
    <property type="match status" value="1"/>
</dbReference>
<dbReference type="SUPFAM" id="SSF57362">
    <property type="entry name" value="BPTI-like"/>
    <property type="match status" value="1"/>
</dbReference>
<dbReference type="PROSITE" id="PS00280">
    <property type="entry name" value="BPTI_KUNITZ_1"/>
    <property type="match status" value="1"/>
</dbReference>
<dbReference type="STRING" id="6265.A0A0B2V480"/>
<feature type="chain" id="PRO_5002095908" evidence="1">
    <location>
        <begin position="20"/>
        <end position="191"/>
    </location>
</feature>
<dbReference type="SMART" id="SM00131">
    <property type="entry name" value="KU"/>
    <property type="match status" value="1"/>
</dbReference>
<dbReference type="OMA" id="PEDYICK"/>
<dbReference type="Pfam" id="PF00014">
    <property type="entry name" value="Kunitz_BPTI"/>
    <property type="match status" value="1"/>
</dbReference>